<sequence>MKQGFLVRLVFDGLGFLVGEESDLVVGEGCKIDAPRRRRCAAATGWRKRRTGDLREGSKRERRDLVERKGI</sequence>
<comment type="caution">
    <text evidence="2">The sequence shown here is derived from an EMBL/GenBank/DDBJ whole genome shotgun (WGS) entry which is preliminary data.</text>
</comment>
<evidence type="ECO:0000256" key="1">
    <source>
        <dbReference type="SAM" id="MobiDB-lite"/>
    </source>
</evidence>
<feature type="region of interest" description="Disordered" evidence="1">
    <location>
        <begin position="50"/>
        <end position="71"/>
    </location>
</feature>
<reference evidence="2 3" key="1">
    <citation type="submission" date="2024-02" db="EMBL/GenBank/DDBJ databases">
        <authorList>
            <person name="Vignale AGUSTIN F."/>
            <person name="Sosa J E."/>
            <person name="Modenutti C."/>
        </authorList>
    </citation>
    <scope>NUCLEOTIDE SEQUENCE [LARGE SCALE GENOMIC DNA]</scope>
</reference>
<protein>
    <submittedName>
        <fullName evidence="2">Uncharacterized protein</fullName>
    </submittedName>
</protein>
<dbReference type="AlphaFoldDB" id="A0ABC8QTW5"/>
<evidence type="ECO:0000313" key="3">
    <source>
        <dbReference type="Proteomes" id="UP001642360"/>
    </source>
</evidence>
<evidence type="ECO:0000313" key="2">
    <source>
        <dbReference type="EMBL" id="CAK9133753.1"/>
    </source>
</evidence>
<accession>A0ABC8QTW5</accession>
<keyword evidence="3" id="KW-1185">Reference proteome</keyword>
<dbReference type="EMBL" id="CAUOFW020000159">
    <property type="protein sequence ID" value="CAK9133753.1"/>
    <property type="molecule type" value="Genomic_DNA"/>
</dbReference>
<dbReference type="Proteomes" id="UP001642360">
    <property type="component" value="Unassembled WGS sequence"/>
</dbReference>
<gene>
    <name evidence="2" type="ORF">ILEXP_LOCUS673</name>
</gene>
<proteinExistence type="predicted"/>
<name>A0ABC8QTW5_9AQUA</name>
<feature type="compositionally biased region" description="Basic and acidic residues" evidence="1">
    <location>
        <begin position="51"/>
        <end position="71"/>
    </location>
</feature>
<organism evidence="2 3">
    <name type="scientific">Ilex paraguariensis</name>
    <name type="common">yerba mate</name>
    <dbReference type="NCBI Taxonomy" id="185542"/>
    <lineage>
        <taxon>Eukaryota</taxon>
        <taxon>Viridiplantae</taxon>
        <taxon>Streptophyta</taxon>
        <taxon>Embryophyta</taxon>
        <taxon>Tracheophyta</taxon>
        <taxon>Spermatophyta</taxon>
        <taxon>Magnoliopsida</taxon>
        <taxon>eudicotyledons</taxon>
        <taxon>Gunneridae</taxon>
        <taxon>Pentapetalae</taxon>
        <taxon>asterids</taxon>
        <taxon>campanulids</taxon>
        <taxon>Aquifoliales</taxon>
        <taxon>Aquifoliaceae</taxon>
        <taxon>Ilex</taxon>
    </lineage>
</organism>